<sequence length="133" mass="14141">MLALLLVTVVVSATSVHLERKELLMLADGLALRAADSLDVDAFYRGQADAPRAGAVVHLTDDDVRAAVEQRLAAHPDLTADLDGLVVEVAETPDGRTARVGLSAVARPALVSWATSPWSEGFRIRVTSSARAW</sequence>
<reference evidence="1 2" key="1">
    <citation type="submission" date="2020-04" db="EMBL/GenBank/DDBJ databases">
        <title>Sequencing and Assembly of C. fimi.</title>
        <authorList>
            <person name="Ramsey A.R."/>
        </authorList>
    </citation>
    <scope>NUCLEOTIDE SEQUENCE [LARGE SCALE GENOMIC DNA]</scope>
    <source>
        <strain evidence="1 2">SB</strain>
    </source>
</reference>
<protein>
    <submittedName>
        <fullName evidence="1">Uncharacterized protein</fullName>
    </submittedName>
</protein>
<comment type="caution">
    <text evidence="1">The sequence shown here is derived from an EMBL/GenBank/DDBJ whole genome shotgun (WGS) entry which is preliminary data.</text>
</comment>
<organism evidence="1 2">
    <name type="scientific">Cellulomonas fimi</name>
    <dbReference type="NCBI Taxonomy" id="1708"/>
    <lineage>
        <taxon>Bacteria</taxon>
        <taxon>Bacillati</taxon>
        <taxon>Actinomycetota</taxon>
        <taxon>Actinomycetes</taxon>
        <taxon>Micrococcales</taxon>
        <taxon>Cellulomonadaceae</taxon>
        <taxon>Cellulomonas</taxon>
    </lineage>
</organism>
<keyword evidence="2" id="KW-1185">Reference proteome</keyword>
<gene>
    <name evidence="1" type="ORF">HIR71_11515</name>
</gene>
<name>A0A7Y0QJ01_CELFI</name>
<evidence type="ECO:0000313" key="2">
    <source>
        <dbReference type="Proteomes" id="UP000562124"/>
    </source>
</evidence>
<dbReference type="Proteomes" id="UP000562124">
    <property type="component" value="Unassembled WGS sequence"/>
</dbReference>
<proteinExistence type="predicted"/>
<accession>A0A7Y0QJ01</accession>
<dbReference type="EMBL" id="JABCJJ010000017">
    <property type="protein sequence ID" value="NMR20837.1"/>
    <property type="molecule type" value="Genomic_DNA"/>
</dbReference>
<evidence type="ECO:0000313" key="1">
    <source>
        <dbReference type="EMBL" id="NMR20837.1"/>
    </source>
</evidence>
<dbReference type="AlphaFoldDB" id="A0A7Y0QJ01"/>